<sequence>MVQQSVLTTYSVRTHSFYLQFHNMTHSCIEAENFIQEYNEVIFRKSSRIAAPLQVTSTFRVSFRKKIQKLF</sequence>
<evidence type="ECO:0000313" key="2">
    <source>
        <dbReference type="Proteomes" id="UP000593567"/>
    </source>
</evidence>
<comment type="caution">
    <text evidence="1">The sequence shown here is derived from an EMBL/GenBank/DDBJ whole genome shotgun (WGS) entry which is preliminary data.</text>
</comment>
<dbReference type="Proteomes" id="UP000593567">
    <property type="component" value="Unassembled WGS sequence"/>
</dbReference>
<dbReference type="EMBL" id="VXIV02003449">
    <property type="protein sequence ID" value="KAF6016942.1"/>
    <property type="molecule type" value="Genomic_DNA"/>
</dbReference>
<evidence type="ECO:0000313" key="1">
    <source>
        <dbReference type="EMBL" id="KAF6016942.1"/>
    </source>
</evidence>
<protein>
    <submittedName>
        <fullName evidence="1">Uncharacterized protein</fullName>
    </submittedName>
</protein>
<proteinExistence type="predicted"/>
<dbReference type="AlphaFoldDB" id="A0A7J7ISN3"/>
<keyword evidence="2" id="KW-1185">Reference proteome</keyword>
<reference evidence="1" key="1">
    <citation type="submission" date="2020-06" db="EMBL/GenBank/DDBJ databases">
        <title>Draft genome of Bugula neritina, a colonial animal packing powerful symbionts and potential medicines.</title>
        <authorList>
            <person name="Rayko M."/>
        </authorList>
    </citation>
    <scope>NUCLEOTIDE SEQUENCE [LARGE SCALE GENOMIC DNA]</scope>
    <source>
        <strain evidence="1">Kwan_BN1</strain>
    </source>
</reference>
<name>A0A7J7ISN3_BUGNE</name>
<accession>A0A7J7ISN3</accession>
<organism evidence="1 2">
    <name type="scientific">Bugula neritina</name>
    <name type="common">Brown bryozoan</name>
    <name type="synonym">Sertularia neritina</name>
    <dbReference type="NCBI Taxonomy" id="10212"/>
    <lineage>
        <taxon>Eukaryota</taxon>
        <taxon>Metazoa</taxon>
        <taxon>Spiralia</taxon>
        <taxon>Lophotrochozoa</taxon>
        <taxon>Bryozoa</taxon>
        <taxon>Gymnolaemata</taxon>
        <taxon>Cheilostomatida</taxon>
        <taxon>Flustrina</taxon>
        <taxon>Buguloidea</taxon>
        <taxon>Bugulidae</taxon>
        <taxon>Bugula</taxon>
    </lineage>
</organism>
<gene>
    <name evidence="1" type="ORF">EB796_024751</name>
</gene>